<dbReference type="SUPFAM" id="SSF46785">
    <property type="entry name" value="Winged helix' DNA-binding domain"/>
    <property type="match status" value="1"/>
</dbReference>
<evidence type="ECO:0000256" key="2">
    <source>
        <dbReference type="SAM" id="Coils"/>
    </source>
</evidence>
<evidence type="ECO:0008006" key="9">
    <source>
        <dbReference type="Google" id="ProtNLM"/>
    </source>
</evidence>
<dbReference type="Proteomes" id="UP000317265">
    <property type="component" value="Unassembled WGS sequence"/>
</dbReference>
<dbReference type="InterPro" id="IPR002831">
    <property type="entry name" value="Tscrpt_reg_TrmB_N"/>
</dbReference>
<evidence type="ECO:0000313" key="5">
    <source>
        <dbReference type="EMBL" id="RZN55296.1"/>
    </source>
</evidence>
<proteinExistence type="inferred from homology"/>
<evidence type="ECO:0000259" key="3">
    <source>
        <dbReference type="Pfam" id="PF01978"/>
    </source>
</evidence>
<comment type="caution">
    <text evidence="5">The sequence shown here is derived from an EMBL/GenBank/DDBJ whole genome shotgun (WGS) entry which is preliminary data.</text>
</comment>
<organism evidence="5 7">
    <name type="scientific">Thermoproteota archaeon</name>
    <dbReference type="NCBI Taxonomy" id="2056631"/>
    <lineage>
        <taxon>Archaea</taxon>
        <taxon>Thermoproteota</taxon>
    </lineage>
</organism>
<evidence type="ECO:0000256" key="1">
    <source>
        <dbReference type="ARBA" id="ARBA00007287"/>
    </source>
</evidence>
<dbReference type="InterPro" id="IPR036388">
    <property type="entry name" value="WH-like_DNA-bd_sf"/>
</dbReference>
<dbReference type="Pfam" id="PF01978">
    <property type="entry name" value="TrmB"/>
    <property type="match status" value="1"/>
</dbReference>
<dbReference type="InterPro" id="IPR021586">
    <property type="entry name" value="Tscrpt_reg_TrmB_C"/>
</dbReference>
<dbReference type="InterPro" id="IPR036390">
    <property type="entry name" value="WH_DNA-bd_sf"/>
</dbReference>
<evidence type="ECO:0000313" key="7">
    <source>
        <dbReference type="Proteomes" id="UP000316080"/>
    </source>
</evidence>
<dbReference type="Proteomes" id="UP000316080">
    <property type="component" value="Unassembled WGS sequence"/>
</dbReference>
<reference evidence="6 8" key="1">
    <citation type="journal article" date="2019" name="Nat. Microbiol.">
        <title>Expanding anaerobic alkane metabolism in the domain of Archaea.</title>
        <authorList>
            <person name="Wang Y."/>
            <person name="Wegener G."/>
            <person name="Hou J."/>
            <person name="Wang F."/>
            <person name="Xiao X."/>
        </authorList>
    </citation>
    <scope>NUCLEOTIDE SEQUENCE [LARGE SCALE GENOMIC DNA]</scope>
    <source>
        <strain evidence="6">WYZ-LMO11</strain>
    </source>
</reference>
<evidence type="ECO:0000313" key="6">
    <source>
        <dbReference type="EMBL" id="TDA38920.1"/>
    </source>
</evidence>
<keyword evidence="2" id="KW-0175">Coiled coil</keyword>
<sequence length="260" mass="31335">MQIEGLRQIGFSDLDIKIYEYILRKGELNKKNLLEEFKINPKDVEESISRLLQFGSIEIIRDTIMPVSPKFFLNKFLKMKELELELKLTELRKIVNELQNTLEQLYIESRYGIRLEELWQPIENLKEMEMETIKLISRAKNEISILTERFSYYPRIREELISAVDRNVEVKILFLAFDKEIEERIKELKMNKIKVKISKGLWRNIRFTIIDKKEAVFLIWAKKERGERIYYRPGYTKNQGMIEVLLDTFQYLWNIAEEIK</sequence>
<dbReference type="Gene3D" id="3.30.870.10">
    <property type="entry name" value="Endonuclease Chain A"/>
    <property type="match status" value="1"/>
</dbReference>
<feature type="domain" description="Transcription regulator TrmB N-terminal" evidence="3">
    <location>
        <begin position="6"/>
        <end position="69"/>
    </location>
</feature>
<reference evidence="5 7" key="2">
    <citation type="journal article" date="2019" name="Nat. Microbiol.">
        <title>Wide diversity of methane and short-chain alkane metabolisms in uncultured archaea.</title>
        <authorList>
            <person name="Borrel G."/>
            <person name="Adam P.S."/>
            <person name="McKay L.J."/>
            <person name="Chen L.X."/>
            <person name="Sierra-Garcia I.N."/>
            <person name="Sieber C.M."/>
            <person name="Letourneur Q."/>
            <person name="Ghozlane A."/>
            <person name="Andersen G.L."/>
            <person name="Li W.J."/>
            <person name="Hallam S.J."/>
            <person name="Muyzer G."/>
            <person name="de Oliveira V.M."/>
            <person name="Inskeep W.P."/>
            <person name="Banfield J.F."/>
            <person name="Gribaldo S."/>
        </authorList>
    </citation>
    <scope>NUCLEOTIDE SEQUENCE [LARGE SCALE GENOMIC DNA]</scope>
    <source>
        <strain evidence="5">Verst-YHS</strain>
    </source>
</reference>
<dbReference type="Gene3D" id="1.10.10.10">
    <property type="entry name" value="Winged helix-like DNA-binding domain superfamily/Winged helix DNA-binding domain"/>
    <property type="match status" value="1"/>
</dbReference>
<evidence type="ECO:0000313" key="8">
    <source>
        <dbReference type="Proteomes" id="UP000317265"/>
    </source>
</evidence>
<dbReference type="Pfam" id="PF11495">
    <property type="entry name" value="Regulator_TrmB"/>
    <property type="match status" value="1"/>
</dbReference>
<dbReference type="EMBL" id="RXIH01000046">
    <property type="protein sequence ID" value="RZN55296.1"/>
    <property type="molecule type" value="Genomic_DNA"/>
</dbReference>
<feature type="coiled-coil region" evidence="2">
    <location>
        <begin position="81"/>
        <end position="142"/>
    </location>
</feature>
<name>A0A520KEN2_9CREN</name>
<dbReference type="AlphaFoldDB" id="A0A520KEN2"/>
<accession>A0A520KEN2</accession>
<protein>
    <recommendedName>
        <fullName evidence="9">Transcription regulator TrmB N-terminal domain-containing protein</fullName>
    </recommendedName>
</protein>
<dbReference type="PANTHER" id="PTHR34293">
    <property type="entry name" value="HTH-TYPE TRANSCRIPTIONAL REGULATOR TRMBL2"/>
    <property type="match status" value="1"/>
</dbReference>
<dbReference type="PANTHER" id="PTHR34293:SF1">
    <property type="entry name" value="HTH-TYPE TRANSCRIPTIONAL REGULATOR TRMBL2"/>
    <property type="match status" value="1"/>
</dbReference>
<feature type="domain" description="Transcription regulator TrmB C-terminal" evidence="4">
    <location>
        <begin position="124"/>
        <end position="260"/>
    </location>
</feature>
<comment type="similarity">
    <text evidence="1">Belongs to the transcriptional regulator TrmB family.</text>
</comment>
<dbReference type="EMBL" id="QNVI01000041">
    <property type="protein sequence ID" value="TDA38920.1"/>
    <property type="molecule type" value="Genomic_DNA"/>
</dbReference>
<dbReference type="SUPFAM" id="SSF56024">
    <property type="entry name" value="Phospholipase D/nuclease"/>
    <property type="match status" value="1"/>
</dbReference>
<evidence type="ECO:0000259" key="4">
    <source>
        <dbReference type="Pfam" id="PF11495"/>
    </source>
</evidence>
<dbReference type="InterPro" id="IPR051797">
    <property type="entry name" value="TrmB-like"/>
</dbReference>
<gene>
    <name evidence="6" type="ORF">DSO09_03500</name>
    <name evidence="5" type="ORF">EF809_06120</name>
</gene>